<organism evidence="2 3">
    <name type="scientific">Pseudocercospora fijiensis (strain CIRAD86)</name>
    <name type="common">Black leaf streak disease fungus</name>
    <name type="synonym">Mycosphaerella fijiensis</name>
    <dbReference type="NCBI Taxonomy" id="383855"/>
    <lineage>
        <taxon>Eukaryota</taxon>
        <taxon>Fungi</taxon>
        <taxon>Dikarya</taxon>
        <taxon>Ascomycota</taxon>
        <taxon>Pezizomycotina</taxon>
        <taxon>Dothideomycetes</taxon>
        <taxon>Dothideomycetidae</taxon>
        <taxon>Mycosphaerellales</taxon>
        <taxon>Mycosphaerellaceae</taxon>
        <taxon>Pseudocercospora</taxon>
    </lineage>
</organism>
<feature type="region of interest" description="Disordered" evidence="1">
    <location>
        <begin position="160"/>
        <end position="194"/>
    </location>
</feature>
<reference evidence="2 3" key="1">
    <citation type="journal article" date="2012" name="PLoS Pathog.">
        <title>Diverse lifestyles and strategies of plant pathogenesis encoded in the genomes of eighteen Dothideomycetes fungi.</title>
        <authorList>
            <person name="Ohm R.A."/>
            <person name="Feau N."/>
            <person name="Henrissat B."/>
            <person name="Schoch C.L."/>
            <person name="Horwitz B.A."/>
            <person name="Barry K.W."/>
            <person name="Condon B.J."/>
            <person name="Copeland A.C."/>
            <person name="Dhillon B."/>
            <person name="Glaser F."/>
            <person name="Hesse C.N."/>
            <person name="Kosti I."/>
            <person name="LaButti K."/>
            <person name="Lindquist E.A."/>
            <person name="Lucas S."/>
            <person name="Salamov A.A."/>
            <person name="Bradshaw R.E."/>
            <person name="Ciuffetti L."/>
            <person name="Hamelin R.C."/>
            <person name="Kema G.H.J."/>
            <person name="Lawrence C."/>
            <person name="Scott J.A."/>
            <person name="Spatafora J.W."/>
            <person name="Turgeon B.G."/>
            <person name="de Wit P.J.G.M."/>
            <person name="Zhong S."/>
            <person name="Goodwin S.B."/>
            <person name="Grigoriev I.V."/>
        </authorList>
    </citation>
    <scope>NUCLEOTIDE SEQUENCE [LARGE SCALE GENOMIC DNA]</scope>
    <source>
        <strain evidence="2 3">CIRAD86</strain>
    </source>
</reference>
<dbReference type="AlphaFoldDB" id="M3B4M1"/>
<name>M3B4M1_PSEFD</name>
<accession>M3B4M1</accession>
<gene>
    <name evidence="2" type="ORF">MYCFIDRAFT_173333</name>
</gene>
<dbReference type="HOGENOM" id="CLU_507276_0_0_1"/>
<dbReference type="KEGG" id="pfj:MYCFIDRAFT_173333"/>
<dbReference type="EMBL" id="KB446557">
    <property type="protein sequence ID" value="EME84323.1"/>
    <property type="molecule type" value="Genomic_DNA"/>
</dbReference>
<dbReference type="Proteomes" id="UP000016932">
    <property type="component" value="Unassembled WGS sequence"/>
</dbReference>
<dbReference type="GeneID" id="19332971"/>
<evidence type="ECO:0000313" key="2">
    <source>
        <dbReference type="EMBL" id="EME84323.1"/>
    </source>
</evidence>
<keyword evidence="3" id="KW-1185">Reference proteome</keyword>
<protein>
    <submittedName>
        <fullName evidence="2">Uncharacterized protein</fullName>
    </submittedName>
</protein>
<feature type="compositionally biased region" description="Basic residues" evidence="1">
    <location>
        <begin position="160"/>
        <end position="169"/>
    </location>
</feature>
<dbReference type="RefSeq" id="XP_007924947.1">
    <property type="nucleotide sequence ID" value="XM_007926756.1"/>
</dbReference>
<sequence length="537" mass="58681">MNGLCSGDEPALHTVVLETCCRPFGGGIGVIFAGTHHTFSSCRCHWQRHGEEAHHRRCCCCSAVSDRNRSSVAARMLVGPAPLTTATLTLHILRLSVRVQDSNEPSSIVHRRIAISTLLRVCATRTPTTQLHHQLTCSDRAPRSHGRPLLVLHHPGILHPSHHHRRHPSGRLQQLHQPQRAKTVAGGGGDHQRDIGDVGGDNSMSARIHPTETSGSNNIIIGRHHHHLPATSQNIIVGTASATRSINRLFMARVLPRPNEYHGRLSSLSSTSAYSETGARGAGRPGKEHCGQQEMYRSDYTWWQLAPTCLIGQGRQWKALRTLSRNFEWHSDMFLLKSTGSWIYALLVADCCDTLHPSLDFPMEGHILLVSTRCQIRHKAPEHCGKGAASDSFSPTSLTLSCPAGSIGRQAGLLILRSVDSWLLVGSTKGDDRLLGLPQHNLIVHSTALSEVSESRSHSAHKSKFSGPFACLSLGDERSAPSTVRLHSQSPELICPDDSSTKCRPFLSSLRHCLNTGAEVGTESASELKMMLINLPM</sequence>
<evidence type="ECO:0000313" key="3">
    <source>
        <dbReference type="Proteomes" id="UP000016932"/>
    </source>
</evidence>
<dbReference type="VEuPathDB" id="FungiDB:MYCFIDRAFT_173333"/>
<proteinExistence type="predicted"/>
<evidence type="ECO:0000256" key="1">
    <source>
        <dbReference type="SAM" id="MobiDB-lite"/>
    </source>
</evidence>